<gene>
    <name evidence="14" type="ORF">AALO_G00015150</name>
</gene>
<dbReference type="Proteomes" id="UP000823561">
    <property type="component" value="Chromosome 1"/>
</dbReference>
<dbReference type="InterPro" id="IPR056436">
    <property type="entry name" value="Znf-C2H2_ZIC1-5/GLI1-3-like"/>
</dbReference>
<evidence type="ECO:0000256" key="4">
    <source>
        <dbReference type="ARBA" id="ARBA00022723"/>
    </source>
</evidence>
<protein>
    <recommendedName>
        <fullName evidence="13">C2H2-type domain-containing protein</fullName>
    </recommendedName>
</protein>
<dbReference type="InterPro" id="IPR036236">
    <property type="entry name" value="Znf_C2H2_sf"/>
</dbReference>
<comment type="similarity">
    <text evidence="2">Belongs to the GLI C2H2-type zinc-finger protein family.</text>
</comment>
<evidence type="ECO:0000256" key="11">
    <source>
        <dbReference type="ARBA" id="ARBA00023242"/>
    </source>
</evidence>
<sequence>MGPTSLGPSEVQLSPYGLRQGFGIEENLHPFPSPPGSSQLMTNSVLLSNMYCFSPMSPVSVASEDIGMVSSISSNQKATATCLRVCKEGSRPVVGCPQVQLPQSSHSSKNCVHPLTSSMSLTSSPLFYSSSSSSSSSSSTTNLSLCSSSVHLSSAPLPTPPLSRAGHHDSIRNVPLQQQQLDLHGPLPVALKQEPGDELFLPCNQALFHLKHEEDRARLGQERHRRPAPCGTLPSPHEHLHSQQCLPTDLKDHCLMTSRHSSQEPHAQAGQPCKGREGGEMCMSPRDEQACQWLDCCAAYKQTEELVRHIEKVHVDQRKGEDFTCFWAGCVRRYKPFNARYKLLIHMRVHSGEKPNKCMFEGCSKAFSRLENLKIHLRSHTGEKPYLCQHAGCLKAFSNSSDRAKHQRTHLDTKPYACQLPGCTKRYTDPSSLRKHIKAHTVKMQQLRDQVLLCSEVETDCMSECLALHSLLSAAPGLMEPGSPGVTVTAVATAPAGPRSQPCISSFPGAEDYSESSIIPLSEALATPPDLSSTPCDLQQRVGGSPQQLPLMSPGRTLPNRFHSSLMFSEVSLLRGRGEPLTHPDRLGLLTDQCDPKHEGLYPDLTGAYHDFHSGNISLLDHLASEASGGLFEPSGYLLNPSSTSPSTVGFSGQEHQASGSHVFPPLQRRVTPQMCL</sequence>
<dbReference type="FunFam" id="3.30.160.60:FF:000031">
    <property type="entry name" value="GLI family zinc finger 3"/>
    <property type="match status" value="1"/>
</dbReference>
<name>A0AAV6HLS6_9TELE</name>
<feature type="domain" description="C2H2-type" evidence="13">
    <location>
        <begin position="289"/>
        <end position="319"/>
    </location>
</feature>
<dbReference type="Pfam" id="PF23561">
    <property type="entry name" value="zf-C2H2_15"/>
    <property type="match status" value="1"/>
</dbReference>
<dbReference type="GO" id="GO:0005634">
    <property type="term" value="C:nucleus"/>
    <property type="evidence" value="ECO:0007669"/>
    <property type="project" value="UniProtKB-SubCell"/>
</dbReference>
<dbReference type="GO" id="GO:0008270">
    <property type="term" value="F:zinc ion binding"/>
    <property type="evidence" value="ECO:0007669"/>
    <property type="project" value="UniProtKB-KW"/>
</dbReference>
<dbReference type="FunFam" id="3.30.160.60:FF:000453">
    <property type="entry name" value="GLIS family zinc finger 3"/>
    <property type="match status" value="1"/>
</dbReference>
<dbReference type="GO" id="GO:0000978">
    <property type="term" value="F:RNA polymerase II cis-regulatory region sequence-specific DNA binding"/>
    <property type="evidence" value="ECO:0007669"/>
    <property type="project" value="TreeGrafter"/>
</dbReference>
<evidence type="ECO:0000256" key="8">
    <source>
        <dbReference type="ARBA" id="ARBA00023015"/>
    </source>
</evidence>
<keyword evidence="5" id="KW-0677">Repeat</keyword>
<keyword evidence="3" id="KW-0678">Repressor</keyword>
<evidence type="ECO:0000256" key="1">
    <source>
        <dbReference type="ARBA" id="ARBA00004123"/>
    </source>
</evidence>
<dbReference type="AlphaFoldDB" id="A0AAV6HLS6"/>
<accession>A0AAV6HLS6</accession>
<evidence type="ECO:0000256" key="9">
    <source>
        <dbReference type="ARBA" id="ARBA00023125"/>
    </source>
</evidence>
<comment type="caution">
    <text evidence="14">The sequence shown here is derived from an EMBL/GenBank/DDBJ whole genome shotgun (WGS) entry which is preliminary data.</text>
</comment>
<feature type="domain" description="C2H2-type" evidence="13">
    <location>
        <begin position="323"/>
        <end position="355"/>
    </location>
</feature>
<dbReference type="GO" id="GO:0000981">
    <property type="term" value="F:DNA-binding transcription factor activity, RNA polymerase II-specific"/>
    <property type="evidence" value="ECO:0007669"/>
    <property type="project" value="TreeGrafter"/>
</dbReference>
<evidence type="ECO:0000256" key="10">
    <source>
        <dbReference type="ARBA" id="ARBA00023163"/>
    </source>
</evidence>
<dbReference type="EMBL" id="JADWDJ010000001">
    <property type="protein sequence ID" value="KAG5286466.1"/>
    <property type="molecule type" value="Genomic_DNA"/>
</dbReference>
<evidence type="ECO:0000256" key="6">
    <source>
        <dbReference type="ARBA" id="ARBA00022771"/>
    </source>
</evidence>
<evidence type="ECO:0000256" key="5">
    <source>
        <dbReference type="ARBA" id="ARBA00022737"/>
    </source>
</evidence>
<evidence type="ECO:0000256" key="7">
    <source>
        <dbReference type="ARBA" id="ARBA00022833"/>
    </source>
</evidence>
<evidence type="ECO:0000256" key="12">
    <source>
        <dbReference type="PROSITE-ProRule" id="PRU00042"/>
    </source>
</evidence>
<keyword evidence="15" id="KW-1185">Reference proteome</keyword>
<dbReference type="PANTHER" id="PTHR45718:SF3">
    <property type="entry name" value="ZINC FINGER PROTEIN GLIS1"/>
    <property type="match status" value="1"/>
</dbReference>
<reference evidence="14 15" key="1">
    <citation type="submission" date="2020-10" db="EMBL/GenBank/DDBJ databases">
        <title>Chromosome-scale genome assembly of the Allis shad, Alosa alosa.</title>
        <authorList>
            <person name="Margot Z."/>
            <person name="Christophe K."/>
            <person name="Cabau C."/>
            <person name="Louis A."/>
            <person name="Berthelot C."/>
            <person name="Parey E."/>
            <person name="Roest Crollius H."/>
            <person name="Montfort J."/>
            <person name="Robinson-Rechavi M."/>
            <person name="Bucao C."/>
            <person name="Bouchez O."/>
            <person name="Gislard M."/>
            <person name="Lluch J."/>
            <person name="Milhes M."/>
            <person name="Lampietro C."/>
            <person name="Lopez Roques C."/>
            <person name="Donnadieu C."/>
            <person name="Braasch I."/>
            <person name="Desvignes T."/>
            <person name="Postlethwait J."/>
            <person name="Bobe J."/>
            <person name="Guiguen Y."/>
        </authorList>
    </citation>
    <scope>NUCLEOTIDE SEQUENCE [LARGE SCALE GENOMIC DNA]</scope>
    <source>
        <strain evidence="14">M-15738</strain>
        <tissue evidence="14">Blood</tissue>
    </source>
</reference>
<dbReference type="InterPro" id="IPR043359">
    <property type="entry name" value="GLI-like"/>
</dbReference>
<evidence type="ECO:0000256" key="3">
    <source>
        <dbReference type="ARBA" id="ARBA00022491"/>
    </source>
</evidence>
<keyword evidence="8" id="KW-0805">Transcription regulation</keyword>
<dbReference type="PANTHER" id="PTHR45718">
    <property type="entry name" value="TRANSCRIPTIONAL ACTIVATOR CUBITUS INTERRUPTUS"/>
    <property type="match status" value="1"/>
</dbReference>
<keyword evidence="4" id="KW-0479">Metal-binding</keyword>
<dbReference type="PROSITE" id="PS50157">
    <property type="entry name" value="ZINC_FINGER_C2H2_2"/>
    <property type="match status" value="5"/>
</dbReference>
<evidence type="ECO:0000259" key="13">
    <source>
        <dbReference type="PROSITE" id="PS50157"/>
    </source>
</evidence>
<keyword evidence="7" id="KW-0862">Zinc</keyword>
<keyword evidence="6 12" id="KW-0863">Zinc-finger</keyword>
<comment type="subcellular location">
    <subcellularLocation>
        <location evidence="1">Nucleus</location>
    </subcellularLocation>
</comment>
<feature type="domain" description="C2H2-type" evidence="13">
    <location>
        <begin position="356"/>
        <end position="385"/>
    </location>
</feature>
<keyword evidence="9" id="KW-0238">DNA-binding</keyword>
<dbReference type="PROSITE" id="PS00028">
    <property type="entry name" value="ZINC_FINGER_C2H2_1"/>
    <property type="match status" value="4"/>
</dbReference>
<evidence type="ECO:0000313" key="14">
    <source>
        <dbReference type="EMBL" id="KAG5286466.1"/>
    </source>
</evidence>
<dbReference type="SMART" id="SM00355">
    <property type="entry name" value="ZnF_C2H2"/>
    <property type="match status" value="5"/>
</dbReference>
<evidence type="ECO:0000313" key="15">
    <source>
        <dbReference type="Proteomes" id="UP000823561"/>
    </source>
</evidence>
<feature type="domain" description="C2H2-type" evidence="13">
    <location>
        <begin position="416"/>
        <end position="445"/>
    </location>
</feature>
<feature type="domain" description="C2H2-type" evidence="13">
    <location>
        <begin position="386"/>
        <end position="415"/>
    </location>
</feature>
<evidence type="ECO:0000256" key="2">
    <source>
        <dbReference type="ARBA" id="ARBA00010831"/>
    </source>
</evidence>
<keyword evidence="10" id="KW-0804">Transcription</keyword>
<keyword evidence="11" id="KW-0539">Nucleus</keyword>
<proteinExistence type="inferred from homology"/>
<dbReference type="FunFam" id="3.30.160.60:FF:000048">
    <property type="entry name" value="GLI family zinc finger 3"/>
    <property type="match status" value="1"/>
</dbReference>
<dbReference type="InterPro" id="IPR013087">
    <property type="entry name" value="Znf_C2H2_type"/>
</dbReference>
<dbReference type="Pfam" id="PF00096">
    <property type="entry name" value="zf-C2H2"/>
    <property type="match status" value="2"/>
</dbReference>
<dbReference type="FunFam" id="3.30.160.60:FF:000019">
    <property type="entry name" value="GLI family zinc finger 3"/>
    <property type="match status" value="1"/>
</dbReference>
<organism evidence="14 15">
    <name type="scientific">Alosa alosa</name>
    <name type="common">allis shad</name>
    <dbReference type="NCBI Taxonomy" id="278164"/>
    <lineage>
        <taxon>Eukaryota</taxon>
        <taxon>Metazoa</taxon>
        <taxon>Chordata</taxon>
        <taxon>Craniata</taxon>
        <taxon>Vertebrata</taxon>
        <taxon>Euteleostomi</taxon>
        <taxon>Actinopterygii</taxon>
        <taxon>Neopterygii</taxon>
        <taxon>Teleostei</taxon>
        <taxon>Clupei</taxon>
        <taxon>Clupeiformes</taxon>
        <taxon>Clupeoidei</taxon>
        <taxon>Clupeidae</taxon>
        <taxon>Alosa</taxon>
    </lineage>
</organism>
<dbReference type="SUPFAM" id="SSF57667">
    <property type="entry name" value="beta-beta-alpha zinc fingers"/>
    <property type="match status" value="3"/>
</dbReference>
<dbReference type="FunFam" id="3.30.160.60:FF:000036">
    <property type="entry name" value="GLI family zinc finger 3"/>
    <property type="match status" value="1"/>
</dbReference>
<dbReference type="Gene3D" id="3.30.160.60">
    <property type="entry name" value="Classic Zinc Finger"/>
    <property type="match status" value="5"/>
</dbReference>